<proteinExistence type="predicted"/>
<reference evidence="1" key="1">
    <citation type="submission" date="2020-04" db="EMBL/GenBank/DDBJ databases">
        <authorList>
            <person name="Chiriac C."/>
            <person name="Salcher M."/>
            <person name="Ghai R."/>
            <person name="Kavagutti S V."/>
        </authorList>
    </citation>
    <scope>NUCLEOTIDE SEQUENCE</scope>
</reference>
<gene>
    <name evidence="1" type="ORF">UFOVP799_14</name>
</gene>
<protein>
    <submittedName>
        <fullName evidence="1">Uncharacterized protein</fullName>
    </submittedName>
</protein>
<name>A0A6J5NTM5_9CAUD</name>
<evidence type="ECO:0000313" key="1">
    <source>
        <dbReference type="EMBL" id="CAB4163080.1"/>
    </source>
</evidence>
<sequence>MFNLADYEDVNSRIKRFRTEFPTGRLEAFIEDIDLKAGYILIKALAYRNYEDEKPAAIDYAFEIKATHGVNANFFVENCVTSAYGRVIGALTPSDVARSTRQDMEKVERLEATPVNIQQARAVGLTSYEIGRLAAGDTSVLKTEKPKEVSLSLGEAINDLATKLGAEVIGESPKCEHGHRLRKEGLAAKTGKPYLGFVCSEKKKDFQCVPVWYKEYAGKWLSPDDYALAIEEAGR</sequence>
<dbReference type="EMBL" id="LR796741">
    <property type="protein sequence ID" value="CAB4163080.1"/>
    <property type="molecule type" value="Genomic_DNA"/>
</dbReference>
<accession>A0A6J5NTM5</accession>
<organism evidence="1">
    <name type="scientific">uncultured Caudovirales phage</name>
    <dbReference type="NCBI Taxonomy" id="2100421"/>
    <lineage>
        <taxon>Viruses</taxon>
        <taxon>Duplodnaviria</taxon>
        <taxon>Heunggongvirae</taxon>
        <taxon>Uroviricota</taxon>
        <taxon>Caudoviricetes</taxon>
        <taxon>Peduoviridae</taxon>
        <taxon>Maltschvirus</taxon>
        <taxon>Maltschvirus maltsch</taxon>
    </lineage>
</organism>